<keyword evidence="6" id="KW-1185">Reference proteome</keyword>
<evidence type="ECO:0000256" key="1">
    <source>
        <dbReference type="SAM" id="MobiDB-lite"/>
    </source>
</evidence>
<dbReference type="RefSeq" id="WP_119324987.1">
    <property type="nucleotide sequence ID" value="NZ_AP025739.1"/>
</dbReference>
<reference evidence="5 6" key="1">
    <citation type="journal article" date="2019" name="Int. J. Syst. Evol. Microbiol.">
        <title>Capsulimonas corticalis gen. nov., sp. nov., an aerobic capsulated bacterium, of a novel bacterial order, Capsulimonadales ord. nov., of the class Armatimonadia of the phylum Armatimonadetes.</title>
        <authorList>
            <person name="Li J."/>
            <person name="Kudo C."/>
            <person name="Tonouchi A."/>
        </authorList>
    </citation>
    <scope>NUCLEOTIDE SEQUENCE [LARGE SCALE GENOMIC DNA]</scope>
    <source>
        <strain evidence="5 6">AX-7</strain>
    </source>
</reference>
<dbReference type="EMBL" id="AP025739">
    <property type="protein sequence ID" value="BDI32053.1"/>
    <property type="molecule type" value="Genomic_DNA"/>
</dbReference>
<dbReference type="CDD" id="cd00161">
    <property type="entry name" value="beta-trefoil_Ricin-like"/>
    <property type="match status" value="1"/>
</dbReference>
<feature type="region of interest" description="Disordered" evidence="1">
    <location>
        <begin position="377"/>
        <end position="400"/>
    </location>
</feature>
<evidence type="ECO:0000313" key="5">
    <source>
        <dbReference type="EMBL" id="BDI32053.1"/>
    </source>
</evidence>
<dbReference type="OrthoDB" id="5482597at2"/>
<dbReference type="AlphaFoldDB" id="A0A402D691"/>
<dbReference type="InterPro" id="IPR035992">
    <property type="entry name" value="Ricin_B-like_lectins"/>
</dbReference>
<proteinExistence type="predicted"/>
<evidence type="ECO:0000259" key="3">
    <source>
        <dbReference type="Pfam" id="PF13810"/>
    </source>
</evidence>
<dbReference type="SUPFAM" id="SSF50370">
    <property type="entry name" value="Ricin B-like lectins"/>
    <property type="match status" value="1"/>
</dbReference>
<accession>A0A402D691</accession>
<keyword evidence="2" id="KW-0732">Signal</keyword>
<feature type="domain" description="DUF4185" evidence="3">
    <location>
        <begin position="195"/>
        <end position="325"/>
    </location>
</feature>
<feature type="domain" description="Ricin B lectin" evidence="4">
    <location>
        <begin position="407"/>
        <end position="497"/>
    </location>
</feature>
<dbReference type="Pfam" id="PF13810">
    <property type="entry name" value="DUF4185"/>
    <property type="match status" value="1"/>
</dbReference>
<feature type="signal peptide" evidence="2">
    <location>
        <begin position="1"/>
        <end position="30"/>
    </location>
</feature>
<protein>
    <submittedName>
        <fullName evidence="5">Uncharacterized protein</fullName>
    </submittedName>
</protein>
<evidence type="ECO:0000259" key="4">
    <source>
        <dbReference type="Pfam" id="PF14200"/>
    </source>
</evidence>
<name>A0A402D691_9BACT</name>
<evidence type="ECO:0000256" key="2">
    <source>
        <dbReference type="SAM" id="SignalP"/>
    </source>
</evidence>
<organism evidence="5 6">
    <name type="scientific">Capsulimonas corticalis</name>
    <dbReference type="NCBI Taxonomy" id="2219043"/>
    <lineage>
        <taxon>Bacteria</taxon>
        <taxon>Bacillati</taxon>
        <taxon>Armatimonadota</taxon>
        <taxon>Armatimonadia</taxon>
        <taxon>Capsulimonadales</taxon>
        <taxon>Capsulimonadaceae</taxon>
        <taxon>Capsulimonas</taxon>
    </lineage>
</organism>
<feature type="chain" id="PRO_5043523319" evidence="2">
    <location>
        <begin position="31"/>
        <end position="511"/>
    </location>
</feature>
<dbReference type="PROSITE" id="PS50231">
    <property type="entry name" value="RICIN_B_LECTIN"/>
    <property type="match status" value="1"/>
</dbReference>
<evidence type="ECO:0000313" key="6">
    <source>
        <dbReference type="Proteomes" id="UP000287394"/>
    </source>
</evidence>
<dbReference type="Pfam" id="PF14200">
    <property type="entry name" value="RicinB_lectin_2"/>
    <property type="match status" value="1"/>
</dbReference>
<dbReference type="InterPro" id="IPR025442">
    <property type="entry name" value="DUF4185"/>
</dbReference>
<sequence length="511" mass="53841">MPLGIQGRSNIAGAAAGILLGLCGASAATAAAPTTASGWTQLFQNQSSAVWDGSDQDFSYLASNGVTYWSFGDTVLGTNNAGGGLNGGWTMVANTLLMEKNGALSAATSTYPSVPNNADGKSYWADGVFEANGYLYCLSQKRDNAGACYGMELAKFQFQPNGTLTFLGMINTPSTGVAATNGDYGPATCQFSSDTVVADGYVYVFGVGNVNNIYSPRECYVARIPASSIENSAAWTFWNGSSWVTGSMSQCAPILPDGITSAKRIGGKWVLIHKPFGPYGSDVYAEVGPSPIGPWTQYDLFQSPAVSGQPTGGNYDTYYPQLHPEKPLASGKLLVSIARAGATWNDEIANAGLYKPQFYEISLPGVLTTGTVHQVAPKNAPGSRLEEYGTSQTSGTSTDIWSSNNNANQKWAFNWVGPDLWELTPQSAPALRLNVTGSGNANGVKTQVSTANGASSQRWNIVDQGSGYTALFPLCAPGKALDLDSGTSANGTSVQIWGYLPGWSEQLWQIF</sequence>
<dbReference type="Gene3D" id="2.80.10.50">
    <property type="match status" value="1"/>
</dbReference>
<dbReference type="InterPro" id="IPR000772">
    <property type="entry name" value="Ricin_B_lectin"/>
</dbReference>
<dbReference type="KEGG" id="ccot:CCAX7_41040"/>
<feature type="compositionally biased region" description="Polar residues" evidence="1">
    <location>
        <begin position="389"/>
        <end position="400"/>
    </location>
</feature>
<dbReference type="Proteomes" id="UP000287394">
    <property type="component" value="Chromosome"/>
</dbReference>
<gene>
    <name evidence="5" type="ORF">CCAX7_41040</name>
</gene>